<dbReference type="OrthoDB" id="31005at2759"/>
<dbReference type="CDD" id="cd14820">
    <property type="entry name" value="TRAX"/>
    <property type="match status" value="1"/>
</dbReference>
<accession>A0A7R8WQ34</accession>
<dbReference type="Pfam" id="PF01997">
    <property type="entry name" value="Translin"/>
    <property type="match status" value="1"/>
</dbReference>
<dbReference type="PANTHER" id="PTHR10741">
    <property type="entry name" value="TRANSLIN AND TRANSLIN ASSOCIATED PROTEIN X"/>
    <property type="match status" value="1"/>
</dbReference>
<dbReference type="InterPro" id="IPR002848">
    <property type="entry name" value="Translin_fam"/>
</dbReference>
<dbReference type="SUPFAM" id="SSF74784">
    <property type="entry name" value="Translin"/>
    <property type="match status" value="1"/>
</dbReference>
<reference evidence="1" key="1">
    <citation type="submission" date="2020-11" db="EMBL/GenBank/DDBJ databases">
        <authorList>
            <person name="Tran Van P."/>
        </authorList>
    </citation>
    <scope>NUCLEOTIDE SEQUENCE</scope>
</reference>
<dbReference type="GO" id="GO:0043565">
    <property type="term" value="F:sequence-specific DNA binding"/>
    <property type="evidence" value="ECO:0007669"/>
    <property type="project" value="InterPro"/>
</dbReference>
<feature type="non-terminal residue" evidence="1">
    <location>
        <position position="1"/>
    </location>
</feature>
<dbReference type="InterPro" id="IPR016068">
    <property type="entry name" value="Translin_N"/>
</dbReference>
<organism evidence="1">
    <name type="scientific">Cyprideis torosa</name>
    <dbReference type="NCBI Taxonomy" id="163714"/>
    <lineage>
        <taxon>Eukaryota</taxon>
        <taxon>Metazoa</taxon>
        <taxon>Ecdysozoa</taxon>
        <taxon>Arthropoda</taxon>
        <taxon>Crustacea</taxon>
        <taxon>Oligostraca</taxon>
        <taxon>Ostracoda</taxon>
        <taxon>Podocopa</taxon>
        <taxon>Podocopida</taxon>
        <taxon>Cytherocopina</taxon>
        <taxon>Cytheroidea</taxon>
        <taxon>Cytherideidae</taxon>
        <taxon>Cyprideis</taxon>
    </lineage>
</organism>
<dbReference type="Gene3D" id="1.20.58.190">
    <property type="entry name" value="Translin, domain 1"/>
    <property type="match status" value="1"/>
</dbReference>
<dbReference type="EMBL" id="OB674749">
    <property type="protein sequence ID" value="CAD7235813.1"/>
    <property type="molecule type" value="Genomic_DNA"/>
</dbReference>
<proteinExistence type="predicted"/>
<dbReference type="InterPro" id="IPR036081">
    <property type="entry name" value="Translin_sf"/>
</dbReference>
<protein>
    <submittedName>
        <fullName evidence="1">Uncharacterized protein</fullName>
    </submittedName>
</protein>
<gene>
    <name evidence="1" type="ORF">CTOB1V02_LOCUS13628</name>
</gene>
<dbReference type="AlphaFoldDB" id="A0A7R8WQ34"/>
<name>A0A7R8WQ34_9CRUS</name>
<sequence length="196" mass="21954">MLNKLPCCPTANRVVPANETCMEAESHVGEDQLSTESIFGKLCTPFLASQDKAERLVKLSRDTTVESKRIIFQLQRAVTVDAEKNKGIIYDAEKRLLALRKTHLKGIAKELTSSDDVLRFLRNYKAGLQEFVEAAVFCEFLKSREFLTWEKLNASLVFEADVGNGFSTYRMFIPAEDYTMGLADVAGKILSVFSPS</sequence>
<evidence type="ECO:0000313" key="1">
    <source>
        <dbReference type="EMBL" id="CAD7235813.1"/>
    </source>
</evidence>